<dbReference type="SUPFAM" id="SSF51735">
    <property type="entry name" value="NAD(P)-binding Rossmann-fold domains"/>
    <property type="match status" value="1"/>
</dbReference>
<dbReference type="Pfam" id="PF08240">
    <property type="entry name" value="ADH_N"/>
    <property type="match status" value="1"/>
</dbReference>
<evidence type="ECO:0000313" key="4">
    <source>
        <dbReference type="Proteomes" id="UP000824005"/>
    </source>
</evidence>
<comment type="caution">
    <text evidence="3">The sequence shown here is derived from an EMBL/GenBank/DDBJ whole genome shotgun (WGS) entry which is preliminary data.</text>
</comment>
<evidence type="ECO:0000256" key="1">
    <source>
        <dbReference type="ARBA" id="ARBA00023002"/>
    </source>
</evidence>
<dbReference type="GO" id="GO:0008270">
    <property type="term" value="F:zinc ion binding"/>
    <property type="evidence" value="ECO:0007669"/>
    <property type="project" value="InterPro"/>
</dbReference>
<gene>
    <name evidence="3" type="ORF">H9830_11580</name>
</gene>
<keyword evidence="1" id="KW-0560">Oxidoreductase</keyword>
<dbReference type="CDD" id="cd05289">
    <property type="entry name" value="MDR_like_2"/>
    <property type="match status" value="1"/>
</dbReference>
<dbReference type="Proteomes" id="UP000824005">
    <property type="component" value="Unassembled WGS sequence"/>
</dbReference>
<protein>
    <submittedName>
        <fullName evidence="3">NADP-dependent oxidoreductase</fullName>
    </submittedName>
</protein>
<dbReference type="Gene3D" id="3.90.180.10">
    <property type="entry name" value="Medium-chain alcohol dehydrogenases, catalytic domain"/>
    <property type="match status" value="1"/>
</dbReference>
<dbReference type="InterPro" id="IPR011032">
    <property type="entry name" value="GroES-like_sf"/>
</dbReference>
<accession>A0A9D2CA38</accession>
<dbReference type="EMBL" id="DXDC01000351">
    <property type="protein sequence ID" value="HIY66902.1"/>
    <property type="molecule type" value="Genomic_DNA"/>
</dbReference>
<organism evidence="3 4">
    <name type="scientific">Candidatus Agrococcus pullicola</name>
    <dbReference type="NCBI Taxonomy" id="2838429"/>
    <lineage>
        <taxon>Bacteria</taxon>
        <taxon>Bacillati</taxon>
        <taxon>Actinomycetota</taxon>
        <taxon>Actinomycetes</taxon>
        <taxon>Micrococcales</taxon>
        <taxon>Microbacteriaceae</taxon>
        <taxon>Agrococcus</taxon>
    </lineage>
</organism>
<dbReference type="AlphaFoldDB" id="A0A9D2CA38"/>
<dbReference type="Pfam" id="PF13602">
    <property type="entry name" value="ADH_zinc_N_2"/>
    <property type="match status" value="1"/>
</dbReference>
<dbReference type="SMART" id="SM00829">
    <property type="entry name" value="PKS_ER"/>
    <property type="match status" value="1"/>
</dbReference>
<feature type="domain" description="Enoyl reductase (ER)" evidence="2">
    <location>
        <begin position="4"/>
        <end position="313"/>
    </location>
</feature>
<name>A0A9D2CA38_9MICO</name>
<dbReference type="GO" id="GO:0016491">
    <property type="term" value="F:oxidoreductase activity"/>
    <property type="evidence" value="ECO:0007669"/>
    <property type="project" value="UniProtKB-KW"/>
</dbReference>
<dbReference type="InterPro" id="IPR002364">
    <property type="entry name" value="Quin_OxRdtase/zeta-crystal_CS"/>
</dbReference>
<evidence type="ECO:0000313" key="3">
    <source>
        <dbReference type="EMBL" id="HIY66902.1"/>
    </source>
</evidence>
<dbReference type="PANTHER" id="PTHR11695:SF294">
    <property type="entry name" value="RETICULON-4-INTERACTING PROTEIN 1, MITOCHONDRIAL"/>
    <property type="match status" value="1"/>
</dbReference>
<dbReference type="InterPro" id="IPR020843">
    <property type="entry name" value="ER"/>
</dbReference>
<proteinExistence type="predicted"/>
<dbReference type="InterPro" id="IPR036291">
    <property type="entry name" value="NAD(P)-bd_dom_sf"/>
</dbReference>
<reference evidence="3" key="1">
    <citation type="journal article" date="2021" name="PeerJ">
        <title>Extensive microbial diversity within the chicken gut microbiome revealed by metagenomics and culture.</title>
        <authorList>
            <person name="Gilroy R."/>
            <person name="Ravi A."/>
            <person name="Getino M."/>
            <person name="Pursley I."/>
            <person name="Horton D.L."/>
            <person name="Alikhan N.F."/>
            <person name="Baker D."/>
            <person name="Gharbi K."/>
            <person name="Hall N."/>
            <person name="Watson M."/>
            <person name="Adriaenssens E.M."/>
            <person name="Foster-Nyarko E."/>
            <person name="Jarju S."/>
            <person name="Secka A."/>
            <person name="Antonio M."/>
            <person name="Oren A."/>
            <person name="Chaudhuri R.R."/>
            <person name="La Ragione R."/>
            <person name="Hildebrand F."/>
            <person name="Pallen M.J."/>
        </authorList>
    </citation>
    <scope>NUCLEOTIDE SEQUENCE</scope>
    <source>
        <strain evidence="3">ChiGjej1B1-98</strain>
    </source>
</reference>
<dbReference type="SUPFAM" id="SSF50129">
    <property type="entry name" value="GroES-like"/>
    <property type="match status" value="1"/>
</dbReference>
<reference evidence="3" key="2">
    <citation type="submission" date="2021-04" db="EMBL/GenBank/DDBJ databases">
        <authorList>
            <person name="Gilroy R."/>
        </authorList>
    </citation>
    <scope>NUCLEOTIDE SEQUENCE</scope>
    <source>
        <strain evidence="3">ChiGjej1B1-98</strain>
    </source>
</reference>
<evidence type="ECO:0000259" key="2">
    <source>
        <dbReference type="SMART" id="SM00829"/>
    </source>
</evidence>
<dbReference type="PANTHER" id="PTHR11695">
    <property type="entry name" value="ALCOHOL DEHYDROGENASE RELATED"/>
    <property type="match status" value="1"/>
</dbReference>
<dbReference type="InterPro" id="IPR050700">
    <property type="entry name" value="YIM1/Zinc_Alcohol_DH_Fams"/>
</dbReference>
<sequence>MRAVALQSLGPDAVPSVTDVEEPIALMNEALIDVRAAGLNPIDWKSIQGKGVAPAVKIFPWTPGNDFAGTVAQSPYEAHELKVGDAVFGIANPGRSGGSFAERAAVSTLQIARKPESLTFEEAAAVPCAGLTAWDAVVRVAKARTGQRILVHAGAGGVGHFAVQFARFFGAHVIATASEHNLDFLRELGADEVIDYRAQRFEEATQKVDVVVDLVGNVQDDTGSRSLNVLKSDGLYLNIPTGSWPDYAEAAERAGMRYSHIKVEPDRENLATIGRLLDNGDVRVHVDDVFALEDIESAIEAQSGGHTRGKLVLKVA</sequence>
<dbReference type="InterPro" id="IPR013154">
    <property type="entry name" value="ADH-like_N"/>
</dbReference>
<dbReference type="PROSITE" id="PS01162">
    <property type="entry name" value="QOR_ZETA_CRYSTAL"/>
    <property type="match status" value="1"/>
</dbReference>
<dbReference type="Gene3D" id="3.40.50.720">
    <property type="entry name" value="NAD(P)-binding Rossmann-like Domain"/>
    <property type="match status" value="1"/>
</dbReference>